<evidence type="ECO:0000313" key="5">
    <source>
        <dbReference type="WBParaSite" id="PSAMB.scaffold10614size3952.g33451.t1"/>
    </source>
</evidence>
<dbReference type="Proteomes" id="UP000887566">
    <property type="component" value="Unplaced"/>
</dbReference>
<evidence type="ECO:0000313" key="4">
    <source>
        <dbReference type="Proteomes" id="UP000887566"/>
    </source>
</evidence>
<dbReference type="Pfam" id="PF13855">
    <property type="entry name" value="LRR_8"/>
    <property type="match status" value="1"/>
</dbReference>
<organism evidence="4 5">
    <name type="scientific">Plectus sambesii</name>
    <dbReference type="NCBI Taxonomy" id="2011161"/>
    <lineage>
        <taxon>Eukaryota</taxon>
        <taxon>Metazoa</taxon>
        <taxon>Ecdysozoa</taxon>
        <taxon>Nematoda</taxon>
        <taxon>Chromadorea</taxon>
        <taxon>Plectida</taxon>
        <taxon>Plectina</taxon>
        <taxon>Plectoidea</taxon>
        <taxon>Plectidae</taxon>
        <taxon>Plectus</taxon>
    </lineage>
</organism>
<dbReference type="PRINTS" id="PR00019">
    <property type="entry name" value="LEURICHRPT"/>
</dbReference>
<dbReference type="PANTHER" id="PTHR48051">
    <property type="match status" value="1"/>
</dbReference>
<protein>
    <submittedName>
        <fullName evidence="5 6">Uncharacterized protein</fullName>
    </submittedName>
</protein>
<dbReference type="InterPro" id="IPR050216">
    <property type="entry name" value="LRR_domain-containing"/>
</dbReference>
<feature type="compositionally biased region" description="Polar residues" evidence="3">
    <location>
        <begin position="1"/>
        <end position="12"/>
    </location>
</feature>
<name>A0A914UJH7_9BILA</name>
<evidence type="ECO:0000256" key="2">
    <source>
        <dbReference type="ARBA" id="ARBA00022737"/>
    </source>
</evidence>
<evidence type="ECO:0000256" key="3">
    <source>
        <dbReference type="SAM" id="MobiDB-lite"/>
    </source>
</evidence>
<dbReference type="PROSITE" id="PS51450">
    <property type="entry name" value="LRR"/>
    <property type="match status" value="2"/>
</dbReference>
<dbReference type="AlphaFoldDB" id="A0A914UJH7"/>
<keyword evidence="4" id="KW-1185">Reference proteome</keyword>
<dbReference type="WBParaSite" id="PSAMB.scaffold10614size3952.g33451.t1">
    <property type="protein sequence ID" value="PSAMB.scaffold10614size3952.g33451.t1"/>
    <property type="gene ID" value="PSAMB.scaffold10614size3952.g33451"/>
</dbReference>
<feature type="region of interest" description="Disordered" evidence="3">
    <location>
        <begin position="1"/>
        <end position="38"/>
    </location>
</feature>
<dbReference type="WBParaSite" id="PSAMB.scaffold8811size5747.g31810.t1">
    <property type="protein sequence ID" value="PSAMB.scaffold8811size5747.g31810.t1"/>
    <property type="gene ID" value="PSAMB.scaffold8811size5747.g31810"/>
</dbReference>
<dbReference type="SMART" id="SM00369">
    <property type="entry name" value="LRR_TYP"/>
    <property type="match status" value="3"/>
</dbReference>
<sequence length="164" mass="18270">MSSVASTSTRPNASLLGVQHEQDYKSGGSAGFPKTKAECADGKKQLSNGMYRQHRIMTDEELNAGKGTRWMELEIHGKVRNLSPGLWSIKHLTSLFLNGNHLTRIPPEISQLSNLTMLDLSHNKLRSLPAELGDMISLCHLYLNSNQLRVLPYELGKLFRLGTL</sequence>
<accession>A0A914UJH7</accession>
<dbReference type="InterPro" id="IPR032675">
    <property type="entry name" value="LRR_dom_sf"/>
</dbReference>
<dbReference type="GO" id="GO:0005737">
    <property type="term" value="C:cytoplasm"/>
    <property type="evidence" value="ECO:0007669"/>
    <property type="project" value="TreeGrafter"/>
</dbReference>
<dbReference type="Gene3D" id="3.80.10.10">
    <property type="entry name" value="Ribonuclease Inhibitor"/>
    <property type="match status" value="1"/>
</dbReference>
<dbReference type="InterPro" id="IPR001611">
    <property type="entry name" value="Leu-rich_rpt"/>
</dbReference>
<evidence type="ECO:0000256" key="1">
    <source>
        <dbReference type="ARBA" id="ARBA00022614"/>
    </source>
</evidence>
<keyword evidence="1" id="KW-0433">Leucine-rich repeat</keyword>
<keyword evidence="2" id="KW-0677">Repeat</keyword>
<dbReference type="PANTHER" id="PTHR48051:SF1">
    <property type="entry name" value="RAS SUPPRESSOR PROTEIN 1"/>
    <property type="match status" value="1"/>
</dbReference>
<proteinExistence type="predicted"/>
<evidence type="ECO:0000313" key="6">
    <source>
        <dbReference type="WBParaSite" id="PSAMB.scaffold8811size5747.g31810.t1"/>
    </source>
</evidence>
<reference evidence="5 6" key="1">
    <citation type="submission" date="2022-11" db="UniProtKB">
        <authorList>
            <consortium name="WormBaseParasite"/>
        </authorList>
    </citation>
    <scope>IDENTIFICATION</scope>
</reference>
<dbReference type="InterPro" id="IPR003591">
    <property type="entry name" value="Leu-rich_rpt_typical-subtyp"/>
</dbReference>
<dbReference type="SUPFAM" id="SSF52058">
    <property type="entry name" value="L domain-like"/>
    <property type="match status" value="1"/>
</dbReference>